<reference evidence="2" key="1">
    <citation type="submission" date="2025-08" db="UniProtKB">
        <authorList>
            <consortium name="RefSeq"/>
        </authorList>
    </citation>
    <scope>IDENTIFICATION</scope>
</reference>
<gene>
    <name evidence="2" type="primary">LOC104604186</name>
</gene>
<dbReference type="Proteomes" id="UP000189703">
    <property type="component" value="Unplaced"/>
</dbReference>
<dbReference type="PANTHER" id="PTHR33735:SF10">
    <property type="entry name" value="EXPRESSED PROTEIN"/>
    <property type="match status" value="1"/>
</dbReference>
<evidence type="ECO:0000313" key="2">
    <source>
        <dbReference type="RefSeq" id="XP_010266756.1"/>
    </source>
</evidence>
<dbReference type="GeneID" id="104604186"/>
<dbReference type="AlphaFoldDB" id="A0A1U8AL66"/>
<sequence>MSMRRPIPSYNLRSFLRLITRYRSQIGAFSSDHLPDISTRNHLHGAPINHGLKFLSVSHSRLHTSPDTKMVVKDNVDDVKPPVPPPSSRTSFSSWAKWVLGSILSLFLPFWKHKWENLLRLEDEVEMVAERVENVARAVEKVASVAEKVSAEVADIIPHDGKLKEAALLVERVSKETAKDAQLAQDIVHQADELKQELDTIIEPFVHKGGAKGVDEDGGHISS</sequence>
<dbReference type="STRING" id="4432.A0A1U8AL66"/>
<dbReference type="FunCoup" id="A0A1U8AL66">
    <property type="interactions" value="369"/>
</dbReference>
<dbReference type="PANTHER" id="PTHR33735">
    <property type="entry name" value="EXPRESSED PROTEIN"/>
    <property type="match status" value="1"/>
</dbReference>
<accession>A0A1U8AL66</accession>
<organism evidence="1 2">
    <name type="scientific">Nelumbo nucifera</name>
    <name type="common">Sacred lotus</name>
    <dbReference type="NCBI Taxonomy" id="4432"/>
    <lineage>
        <taxon>Eukaryota</taxon>
        <taxon>Viridiplantae</taxon>
        <taxon>Streptophyta</taxon>
        <taxon>Embryophyta</taxon>
        <taxon>Tracheophyta</taxon>
        <taxon>Spermatophyta</taxon>
        <taxon>Magnoliopsida</taxon>
        <taxon>Proteales</taxon>
        <taxon>Nelumbonaceae</taxon>
        <taxon>Nelumbo</taxon>
    </lineage>
</organism>
<dbReference type="eggNOG" id="ENOG502S4S2">
    <property type="taxonomic scope" value="Eukaryota"/>
</dbReference>
<proteinExistence type="predicted"/>
<keyword evidence="1" id="KW-1185">Reference proteome</keyword>
<dbReference type="OrthoDB" id="783687at2759"/>
<dbReference type="RefSeq" id="XP_010266756.1">
    <property type="nucleotide sequence ID" value="XM_010268454.2"/>
</dbReference>
<evidence type="ECO:0000313" key="1">
    <source>
        <dbReference type="Proteomes" id="UP000189703"/>
    </source>
</evidence>
<name>A0A1U8AL66_NELNU</name>
<protein>
    <submittedName>
        <fullName evidence="2">Uncharacterized protein LOC104604186</fullName>
    </submittedName>
</protein>
<dbReference type="OMA" id="APASKFF"/>
<dbReference type="KEGG" id="nnu:104604186"/>